<sequence>MRGLRVIESVPTRGLCVIVGAFSSLINRQNHYQFPRRVAAVQSTDPKSTRKQRENLLVDKFL</sequence>
<dbReference type="KEGG" id="fmr:Fuma_06047"/>
<evidence type="ECO:0000313" key="2">
    <source>
        <dbReference type="Proteomes" id="UP000187735"/>
    </source>
</evidence>
<accession>A0A1P8WQS0</accession>
<evidence type="ECO:0000313" key="1">
    <source>
        <dbReference type="EMBL" id="APZ96378.1"/>
    </source>
</evidence>
<dbReference type="Proteomes" id="UP000187735">
    <property type="component" value="Chromosome"/>
</dbReference>
<name>A0A1P8WQS0_9PLAN</name>
<dbReference type="AlphaFoldDB" id="A0A1P8WQS0"/>
<organism evidence="1 2">
    <name type="scientific">Fuerstiella marisgermanici</name>
    <dbReference type="NCBI Taxonomy" id="1891926"/>
    <lineage>
        <taxon>Bacteria</taxon>
        <taxon>Pseudomonadati</taxon>
        <taxon>Planctomycetota</taxon>
        <taxon>Planctomycetia</taxon>
        <taxon>Planctomycetales</taxon>
        <taxon>Planctomycetaceae</taxon>
        <taxon>Fuerstiella</taxon>
    </lineage>
</organism>
<gene>
    <name evidence="1" type="ORF">Fuma_06047</name>
</gene>
<proteinExistence type="predicted"/>
<keyword evidence="2" id="KW-1185">Reference proteome</keyword>
<reference evidence="1 2" key="1">
    <citation type="journal article" date="2016" name="Front. Microbiol.">
        <title>Fuerstia marisgermanicae gen. nov., sp. nov., an Unusual Member of the Phylum Planctomycetes from the German Wadden Sea.</title>
        <authorList>
            <person name="Kohn T."/>
            <person name="Heuer A."/>
            <person name="Jogler M."/>
            <person name="Vollmers J."/>
            <person name="Boedeker C."/>
            <person name="Bunk B."/>
            <person name="Rast P."/>
            <person name="Borchert D."/>
            <person name="Glockner I."/>
            <person name="Freese H.M."/>
            <person name="Klenk H.P."/>
            <person name="Overmann J."/>
            <person name="Kaster A.K."/>
            <person name="Rohde M."/>
            <person name="Wiegand S."/>
            <person name="Jogler C."/>
        </authorList>
    </citation>
    <scope>NUCLEOTIDE SEQUENCE [LARGE SCALE GENOMIC DNA]</scope>
    <source>
        <strain evidence="1 2">NH11</strain>
    </source>
</reference>
<dbReference type="EMBL" id="CP017641">
    <property type="protein sequence ID" value="APZ96378.1"/>
    <property type="molecule type" value="Genomic_DNA"/>
</dbReference>
<protein>
    <submittedName>
        <fullName evidence="1">Uncharacterized protein</fullName>
    </submittedName>
</protein>